<dbReference type="RefSeq" id="XP_001023107.1">
    <property type="nucleotide sequence ID" value="XM_001023107.3"/>
</dbReference>
<dbReference type="HOGENOM" id="CLU_881273_0_0_1"/>
<dbReference type="InParanoid" id="I7MHD1"/>
<dbReference type="PANTHER" id="PTHR18952:SF276">
    <property type="entry name" value="CHROMOSOME UNDETERMINED SCAFFOLD_53, WHOLE GENOME SHOTGUN SEQUENCE"/>
    <property type="match status" value="1"/>
</dbReference>
<dbReference type="SMART" id="SM01057">
    <property type="entry name" value="Carb_anhydrase"/>
    <property type="match status" value="1"/>
</dbReference>
<reference evidence="5" key="1">
    <citation type="journal article" date="2006" name="PLoS Biol.">
        <title>Macronuclear genome sequence of the ciliate Tetrahymena thermophila, a model eukaryote.</title>
        <authorList>
            <person name="Eisen J.A."/>
            <person name="Coyne R.S."/>
            <person name="Wu M."/>
            <person name="Wu D."/>
            <person name="Thiagarajan M."/>
            <person name="Wortman J.R."/>
            <person name="Badger J.H."/>
            <person name="Ren Q."/>
            <person name="Amedeo P."/>
            <person name="Jones K.M."/>
            <person name="Tallon L.J."/>
            <person name="Delcher A.L."/>
            <person name="Salzberg S.L."/>
            <person name="Silva J.C."/>
            <person name="Haas B.J."/>
            <person name="Majoros W.H."/>
            <person name="Farzad M."/>
            <person name="Carlton J.M."/>
            <person name="Smith R.K. Jr."/>
            <person name="Garg J."/>
            <person name="Pearlman R.E."/>
            <person name="Karrer K.M."/>
            <person name="Sun L."/>
            <person name="Manning G."/>
            <person name="Elde N.C."/>
            <person name="Turkewitz A.P."/>
            <person name="Asai D.J."/>
            <person name="Wilkes D.E."/>
            <person name="Wang Y."/>
            <person name="Cai H."/>
            <person name="Collins K."/>
            <person name="Stewart B.A."/>
            <person name="Lee S.R."/>
            <person name="Wilamowska K."/>
            <person name="Weinberg Z."/>
            <person name="Ruzzo W.L."/>
            <person name="Wloga D."/>
            <person name="Gaertig J."/>
            <person name="Frankel J."/>
            <person name="Tsao C.-C."/>
            <person name="Gorovsky M.A."/>
            <person name="Keeling P.J."/>
            <person name="Waller R.F."/>
            <person name="Patron N.J."/>
            <person name="Cherry J.M."/>
            <person name="Stover N.A."/>
            <person name="Krieger C.J."/>
            <person name="del Toro C."/>
            <person name="Ryder H.F."/>
            <person name="Williamson S.C."/>
            <person name="Barbeau R.A."/>
            <person name="Hamilton E.P."/>
            <person name="Orias E."/>
        </authorList>
    </citation>
    <scope>NUCLEOTIDE SEQUENCE [LARGE SCALE GENOMIC DNA]</scope>
    <source>
        <strain evidence="5">SB210</strain>
    </source>
</reference>
<sequence>MQNYRKSNFKNLTLVVILIIAQIQAQDFNYINKGSDWTGTCLSGSLQSPIDISDVQGSCDNTMNLTMQLSNQNLSTQILKSQVLSSTAPANQYWSYLYASNLDGVISGYQSNYFSIHSPAENYLNGSQADVELQILHTINPNFAQTAPSSSTEPITQYAIVSIMFSVSDSSTSTFFSSYDPTKASAQAASAPQISLNMTQALSSLDLTSSYYLYQGSLTIPPCTESVNWYVYSAVQPITSAQLSNISIFFKGDLQFAKGAGNNRPLQSVNGRTIKKGNIQCEEQFIHFFSFFVIYTFLNFFVCKML</sequence>
<accession>I7MHD1</accession>
<dbReference type="GeneID" id="7835399"/>
<dbReference type="Proteomes" id="UP000009168">
    <property type="component" value="Unassembled WGS sequence"/>
</dbReference>
<evidence type="ECO:0000256" key="1">
    <source>
        <dbReference type="SAM" id="Phobius"/>
    </source>
</evidence>
<dbReference type="PANTHER" id="PTHR18952">
    <property type="entry name" value="CARBONIC ANHYDRASE"/>
    <property type="match status" value="1"/>
</dbReference>
<feature type="chain" id="PRO_5003712667" evidence="2">
    <location>
        <begin position="26"/>
        <end position="306"/>
    </location>
</feature>
<dbReference type="InterPro" id="IPR036398">
    <property type="entry name" value="CA_dom_sf"/>
</dbReference>
<feature type="signal peptide" evidence="2">
    <location>
        <begin position="1"/>
        <end position="25"/>
    </location>
</feature>
<gene>
    <name evidence="4" type="ORF">TTHERM_00353510</name>
</gene>
<dbReference type="InterPro" id="IPR001148">
    <property type="entry name" value="CA_dom"/>
</dbReference>
<protein>
    <submittedName>
        <fullName evidence="4">Eukaryotic-type carbonate dehydratase</fullName>
    </submittedName>
</protein>
<dbReference type="OMA" id="HTIEGTR"/>
<dbReference type="PROSITE" id="PS51144">
    <property type="entry name" value="ALPHA_CA_2"/>
    <property type="match status" value="1"/>
</dbReference>
<dbReference type="GO" id="GO:0006730">
    <property type="term" value="P:one-carbon metabolic process"/>
    <property type="evidence" value="ECO:0007669"/>
    <property type="project" value="TreeGrafter"/>
</dbReference>
<evidence type="ECO:0000313" key="4">
    <source>
        <dbReference type="EMBL" id="EAS02862.1"/>
    </source>
</evidence>
<feature type="domain" description="Alpha-carbonic anhydrase" evidence="3">
    <location>
        <begin position="26"/>
        <end position="278"/>
    </location>
</feature>
<dbReference type="OrthoDB" id="5986706at2759"/>
<dbReference type="eggNOG" id="KOG0382">
    <property type="taxonomic scope" value="Eukaryota"/>
</dbReference>
<dbReference type="AlphaFoldDB" id="I7MHD1"/>
<dbReference type="Gene3D" id="3.10.200.10">
    <property type="entry name" value="Alpha carbonic anhydrase"/>
    <property type="match status" value="1"/>
</dbReference>
<keyword evidence="5" id="KW-1185">Reference proteome</keyword>
<dbReference type="KEGG" id="tet:TTHERM_00353510"/>
<dbReference type="GO" id="GO:0004089">
    <property type="term" value="F:carbonate dehydratase activity"/>
    <property type="evidence" value="ECO:0007669"/>
    <property type="project" value="InterPro"/>
</dbReference>
<dbReference type="InterPro" id="IPR023561">
    <property type="entry name" value="Carbonic_anhydrase_a-class"/>
</dbReference>
<evidence type="ECO:0000313" key="5">
    <source>
        <dbReference type="Proteomes" id="UP000009168"/>
    </source>
</evidence>
<keyword evidence="2" id="KW-0732">Signal</keyword>
<keyword evidence="1" id="KW-0812">Transmembrane</keyword>
<dbReference type="Pfam" id="PF00194">
    <property type="entry name" value="Carb_anhydrase"/>
    <property type="match status" value="1"/>
</dbReference>
<keyword evidence="1" id="KW-1133">Transmembrane helix</keyword>
<evidence type="ECO:0000256" key="2">
    <source>
        <dbReference type="SAM" id="SignalP"/>
    </source>
</evidence>
<dbReference type="SUPFAM" id="SSF51069">
    <property type="entry name" value="Carbonic anhydrase"/>
    <property type="match status" value="1"/>
</dbReference>
<name>I7MHD1_TETTS</name>
<evidence type="ECO:0000259" key="3">
    <source>
        <dbReference type="PROSITE" id="PS51144"/>
    </source>
</evidence>
<feature type="transmembrane region" description="Helical" evidence="1">
    <location>
        <begin position="285"/>
        <end position="303"/>
    </location>
</feature>
<keyword evidence="1" id="KW-0472">Membrane</keyword>
<dbReference type="STRING" id="312017.I7MHD1"/>
<dbReference type="GO" id="GO:0008270">
    <property type="term" value="F:zinc ion binding"/>
    <property type="evidence" value="ECO:0007669"/>
    <property type="project" value="InterPro"/>
</dbReference>
<proteinExistence type="predicted"/>
<dbReference type="EMBL" id="GG662523">
    <property type="protein sequence ID" value="EAS02862.1"/>
    <property type="molecule type" value="Genomic_DNA"/>
</dbReference>
<organism evidence="4 5">
    <name type="scientific">Tetrahymena thermophila (strain SB210)</name>
    <dbReference type="NCBI Taxonomy" id="312017"/>
    <lineage>
        <taxon>Eukaryota</taxon>
        <taxon>Sar</taxon>
        <taxon>Alveolata</taxon>
        <taxon>Ciliophora</taxon>
        <taxon>Intramacronucleata</taxon>
        <taxon>Oligohymenophorea</taxon>
        <taxon>Hymenostomatida</taxon>
        <taxon>Tetrahymenina</taxon>
        <taxon>Tetrahymenidae</taxon>
        <taxon>Tetrahymena</taxon>
    </lineage>
</organism>